<feature type="compositionally biased region" description="Polar residues" evidence="1">
    <location>
        <begin position="22"/>
        <end position="36"/>
    </location>
</feature>
<accession>A0A8J8T4X9</accession>
<keyword evidence="3" id="KW-1185">Reference proteome</keyword>
<dbReference type="EMBL" id="RRYP01005602">
    <property type="protein sequence ID" value="TNV81890.1"/>
    <property type="molecule type" value="Genomic_DNA"/>
</dbReference>
<comment type="caution">
    <text evidence="2">The sequence shown here is derived from an EMBL/GenBank/DDBJ whole genome shotgun (WGS) entry which is preliminary data.</text>
</comment>
<feature type="region of interest" description="Disordered" evidence="1">
    <location>
        <begin position="1"/>
        <end position="50"/>
    </location>
</feature>
<organism evidence="2 3">
    <name type="scientific">Halteria grandinella</name>
    <dbReference type="NCBI Taxonomy" id="5974"/>
    <lineage>
        <taxon>Eukaryota</taxon>
        <taxon>Sar</taxon>
        <taxon>Alveolata</taxon>
        <taxon>Ciliophora</taxon>
        <taxon>Intramacronucleata</taxon>
        <taxon>Spirotrichea</taxon>
        <taxon>Stichotrichia</taxon>
        <taxon>Sporadotrichida</taxon>
        <taxon>Halteriidae</taxon>
        <taxon>Halteria</taxon>
    </lineage>
</organism>
<name>A0A8J8T4X9_HALGN</name>
<reference evidence="2" key="1">
    <citation type="submission" date="2019-06" db="EMBL/GenBank/DDBJ databases">
        <authorList>
            <person name="Zheng W."/>
        </authorList>
    </citation>
    <scope>NUCLEOTIDE SEQUENCE</scope>
    <source>
        <strain evidence="2">QDHG01</strain>
    </source>
</reference>
<dbReference type="AlphaFoldDB" id="A0A8J8T4X9"/>
<sequence length="288" mass="32436">MVSDEEEKAPQYNPNLDEFKFTQLSDDPQQSNNQQFPPIDNTDIKPSSSPLFQLSLKWPQVTSGGAENGSPNMVQLGNANKFGGVEIFNNQGHFIGSNASAESKDRLFKTVTNMGVLKEYDKVGEAVSSEDDSKEENGLPGGYGEGNEEQKLDLQESVEDLSKNEHTIEMVVQQQESMQLCNCGSNEKVLFYCDYISCPNYKQQKIYCPICSTQEKHPHTSTFIAQVSKNMTDEWNQLRQVIKSTYQEASEWSSINASLLELLDEYLTNSHCSLLKQPIDHFNNFKST</sequence>
<dbReference type="Proteomes" id="UP000785679">
    <property type="component" value="Unassembled WGS sequence"/>
</dbReference>
<evidence type="ECO:0000256" key="1">
    <source>
        <dbReference type="SAM" id="MobiDB-lite"/>
    </source>
</evidence>
<gene>
    <name evidence="2" type="ORF">FGO68_gene8757</name>
</gene>
<evidence type="ECO:0000313" key="2">
    <source>
        <dbReference type="EMBL" id="TNV81890.1"/>
    </source>
</evidence>
<feature type="region of interest" description="Disordered" evidence="1">
    <location>
        <begin position="125"/>
        <end position="148"/>
    </location>
</feature>
<evidence type="ECO:0000313" key="3">
    <source>
        <dbReference type="Proteomes" id="UP000785679"/>
    </source>
</evidence>
<protein>
    <submittedName>
        <fullName evidence="2">Uncharacterized protein</fullName>
    </submittedName>
</protein>
<proteinExistence type="predicted"/>